<proteinExistence type="predicted"/>
<accession>A0A6P8IDI4</accession>
<dbReference type="GeneID" id="116299725"/>
<evidence type="ECO:0000256" key="1">
    <source>
        <dbReference type="SAM" id="MobiDB-lite"/>
    </source>
</evidence>
<dbReference type="PANTHER" id="PTHR21530:SF7">
    <property type="entry name" value="TRAB DOMAIN-CONTAINING PROTEIN"/>
    <property type="match status" value="1"/>
</dbReference>
<dbReference type="RefSeq" id="XP_031564307.1">
    <property type="nucleotide sequence ID" value="XM_031708447.1"/>
</dbReference>
<gene>
    <name evidence="3" type="primary">LOC116299725</name>
</gene>
<organism evidence="2 3">
    <name type="scientific">Actinia tenebrosa</name>
    <name type="common">Australian red waratah sea anemone</name>
    <dbReference type="NCBI Taxonomy" id="6105"/>
    <lineage>
        <taxon>Eukaryota</taxon>
        <taxon>Metazoa</taxon>
        <taxon>Cnidaria</taxon>
        <taxon>Anthozoa</taxon>
        <taxon>Hexacorallia</taxon>
        <taxon>Actiniaria</taxon>
        <taxon>Actiniidae</taxon>
        <taxon>Actinia</taxon>
    </lineage>
</organism>
<dbReference type="InParanoid" id="A0A6P8IDI4"/>
<feature type="region of interest" description="Disordered" evidence="1">
    <location>
        <begin position="1"/>
        <end position="59"/>
    </location>
</feature>
<dbReference type="OrthoDB" id="48306at2759"/>
<name>A0A6P8IDI4_ACTTE</name>
<dbReference type="InterPro" id="IPR002816">
    <property type="entry name" value="TraB/PrgY/GumN_fam"/>
</dbReference>
<dbReference type="AlphaFoldDB" id="A0A6P8IDI4"/>
<reference evidence="3" key="1">
    <citation type="submission" date="2025-08" db="UniProtKB">
        <authorList>
            <consortium name="RefSeq"/>
        </authorList>
    </citation>
    <scope>IDENTIFICATION</scope>
    <source>
        <tissue evidence="3">Tentacle</tissue>
    </source>
</reference>
<evidence type="ECO:0000313" key="3">
    <source>
        <dbReference type="RefSeq" id="XP_031564307.1"/>
    </source>
</evidence>
<dbReference type="FunCoup" id="A0A6P8IDI4">
    <property type="interactions" value="773"/>
</dbReference>
<dbReference type="CDD" id="cd14726">
    <property type="entry name" value="TraB_PrgY-like"/>
    <property type="match status" value="1"/>
</dbReference>
<dbReference type="KEGG" id="aten:116299725"/>
<feature type="region of interest" description="Disordered" evidence="1">
    <location>
        <begin position="86"/>
        <end position="114"/>
    </location>
</feature>
<dbReference type="Proteomes" id="UP000515163">
    <property type="component" value="Unplaced"/>
</dbReference>
<keyword evidence="2" id="KW-1185">Reference proteome</keyword>
<sequence>MAATSDNKEDIKNVEDTSNISSVDNEKDLDMDIKKETETETQEKPNENHESQSDIDQSDDEHLMVIETPEGLTIVENASCGCSGHDHRHDDVELPVDDENAPATDESSEAALDASTPEEMIEKLIDMRQHEVLDLPETVTKLVTPAGCIVYLIGTAHFSKESQEDVAKTIQAVKPDVVVVELCKSRVDILKYDEEFLLREAKNIDMQKLKFAIKQSGVVGGVMQVLLLSMSAHITKQLGMAPGGEFRAAYNEAKKIPGCQIHLGDRPIQVTLSRAMSALSLWQKTKLAWHLLTSKQPISKEDVERCKQKDLLAEMLAEMTGDFPLLYKVFVSERDQYLAKSLRLSAMPIAVHNQEGEYQGTIPSVVVGVVGIGHTVGIKENFDKDIDIQELLKVPKPSKTSQLVKFSIKALFGVFLAWGTYKILKWTTVTEYIYIPWYN</sequence>
<feature type="compositionally biased region" description="Basic and acidic residues" evidence="1">
    <location>
        <begin position="24"/>
        <end position="52"/>
    </location>
</feature>
<evidence type="ECO:0000313" key="2">
    <source>
        <dbReference type="Proteomes" id="UP000515163"/>
    </source>
</evidence>
<dbReference type="PANTHER" id="PTHR21530">
    <property type="entry name" value="PHEROMONE SHUTDOWN PROTEIN"/>
    <property type="match status" value="1"/>
</dbReference>
<feature type="compositionally biased region" description="Basic and acidic residues" evidence="1">
    <location>
        <begin position="1"/>
        <end position="15"/>
    </location>
</feature>
<dbReference type="InterPro" id="IPR046345">
    <property type="entry name" value="TraB_PrgY-like"/>
</dbReference>
<protein>
    <submittedName>
        <fullName evidence="3">TraB domain-containing protein-like</fullName>
    </submittedName>
</protein>
<dbReference type="Pfam" id="PF01963">
    <property type="entry name" value="TraB_PrgY_gumN"/>
    <property type="match status" value="1"/>
</dbReference>